<evidence type="ECO:0000313" key="2">
    <source>
        <dbReference type="EMBL" id="EAT92124.1"/>
    </source>
</evidence>
<protein>
    <submittedName>
        <fullName evidence="2">Uncharacterized protein</fullName>
    </submittedName>
</protein>
<feature type="region of interest" description="Disordered" evidence="1">
    <location>
        <begin position="1"/>
        <end position="32"/>
    </location>
</feature>
<accession>Q0V5T5</accession>
<dbReference type="RefSeq" id="XP_001791310.1">
    <property type="nucleotide sequence ID" value="XM_001791258.1"/>
</dbReference>
<evidence type="ECO:0000313" key="3">
    <source>
        <dbReference type="Proteomes" id="UP000001055"/>
    </source>
</evidence>
<dbReference type="Proteomes" id="UP000001055">
    <property type="component" value="Unassembled WGS sequence"/>
</dbReference>
<sequence length="78" mass="8951">MRHYESPPGKNRRTVKTIPSAVPTRRQPQVASDPKLIKISQLTETHLPVFATKTDVQQFFEESGFTVYDTYFPLLGRT</sequence>
<organism evidence="2 3">
    <name type="scientific">Phaeosphaeria nodorum (strain SN15 / ATCC MYA-4574 / FGSC 10173)</name>
    <name type="common">Glume blotch fungus</name>
    <name type="synonym">Parastagonospora nodorum</name>
    <dbReference type="NCBI Taxonomy" id="321614"/>
    <lineage>
        <taxon>Eukaryota</taxon>
        <taxon>Fungi</taxon>
        <taxon>Dikarya</taxon>
        <taxon>Ascomycota</taxon>
        <taxon>Pezizomycotina</taxon>
        <taxon>Dothideomycetes</taxon>
        <taxon>Pleosporomycetidae</taxon>
        <taxon>Pleosporales</taxon>
        <taxon>Pleosporineae</taxon>
        <taxon>Phaeosphaeriaceae</taxon>
        <taxon>Parastagonospora</taxon>
    </lineage>
</organism>
<dbReference type="KEGG" id="pno:SNOG_00629"/>
<dbReference type="EMBL" id="CH445325">
    <property type="protein sequence ID" value="EAT92124.1"/>
    <property type="molecule type" value="Genomic_DNA"/>
</dbReference>
<dbReference type="AlphaFoldDB" id="Q0V5T5"/>
<name>Q0V5T5_PHANO</name>
<dbReference type="InParanoid" id="Q0V5T5"/>
<gene>
    <name evidence="2" type="ORF">SNOG_00629</name>
</gene>
<evidence type="ECO:0000256" key="1">
    <source>
        <dbReference type="SAM" id="MobiDB-lite"/>
    </source>
</evidence>
<dbReference type="GeneID" id="5968612"/>
<reference evidence="3" key="1">
    <citation type="journal article" date="2007" name="Plant Cell">
        <title>Dothideomycete-plant interactions illuminated by genome sequencing and EST analysis of the wheat pathogen Stagonospora nodorum.</title>
        <authorList>
            <person name="Hane J.K."/>
            <person name="Lowe R.G."/>
            <person name="Solomon P.S."/>
            <person name="Tan K.C."/>
            <person name="Schoch C.L."/>
            <person name="Spatafora J.W."/>
            <person name="Crous P.W."/>
            <person name="Kodira C."/>
            <person name="Birren B.W."/>
            <person name="Galagan J.E."/>
            <person name="Torriani S.F."/>
            <person name="McDonald B.A."/>
            <person name="Oliver R.P."/>
        </authorList>
    </citation>
    <scope>NUCLEOTIDE SEQUENCE [LARGE SCALE GENOMIC DNA]</scope>
    <source>
        <strain evidence="3">SN15 / ATCC MYA-4574 / FGSC 10173</strain>
    </source>
</reference>
<proteinExistence type="predicted"/>